<dbReference type="InterPro" id="IPR007535">
    <property type="entry name" value="Catechol_dOase_N"/>
</dbReference>
<comment type="cofactor">
    <cofactor evidence="1">
        <name>Fe(3+)</name>
        <dbReference type="ChEBI" id="CHEBI:29034"/>
    </cofactor>
</comment>
<dbReference type="EMBL" id="GL883122">
    <property type="protein sequence ID" value="EGG03849.1"/>
    <property type="molecule type" value="Genomic_DNA"/>
</dbReference>
<evidence type="ECO:0000256" key="6">
    <source>
        <dbReference type="ARBA" id="ARBA00023004"/>
    </source>
</evidence>
<protein>
    <recommendedName>
        <fullName evidence="7">Intradiol ring-cleavage dioxygenases domain-containing protein</fullName>
    </recommendedName>
</protein>
<dbReference type="GeneID" id="18928183"/>
<dbReference type="VEuPathDB" id="FungiDB:MELLADRAFT_44427"/>
<organism evidence="9">
    <name type="scientific">Melampsora larici-populina (strain 98AG31 / pathotype 3-4-7)</name>
    <name type="common">Poplar leaf rust fungus</name>
    <dbReference type="NCBI Taxonomy" id="747676"/>
    <lineage>
        <taxon>Eukaryota</taxon>
        <taxon>Fungi</taxon>
        <taxon>Dikarya</taxon>
        <taxon>Basidiomycota</taxon>
        <taxon>Pucciniomycotina</taxon>
        <taxon>Pucciniomycetes</taxon>
        <taxon>Pucciniales</taxon>
        <taxon>Melampsoraceae</taxon>
        <taxon>Melampsora</taxon>
    </lineage>
</organism>
<keyword evidence="5" id="KW-0560">Oxidoreductase</keyword>
<accession>F4RUX1</accession>
<dbReference type="Pfam" id="PF00775">
    <property type="entry name" value="Dioxygenase_C"/>
    <property type="match status" value="1"/>
</dbReference>
<keyword evidence="6" id="KW-0408">Iron</keyword>
<evidence type="ECO:0000256" key="1">
    <source>
        <dbReference type="ARBA" id="ARBA00001965"/>
    </source>
</evidence>
<keyword evidence="3" id="KW-0479">Metal-binding</keyword>
<dbReference type="Proteomes" id="UP000001072">
    <property type="component" value="Unassembled WGS sequence"/>
</dbReference>
<dbReference type="AlphaFoldDB" id="F4RUX1"/>
<name>F4RUX1_MELLP</name>
<evidence type="ECO:0000256" key="5">
    <source>
        <dbReference type="ARBA" id="ARBA00023002"/>
    </source>
</evidence>
<dbReference type="GO" id="GO:0018576">
    <property type="term" value="F:catechol 1,2-dioxygenase activity"/>
    <property type="evidence" value="ECO:0007669"/>
    <property type="project" value="InterPro"/>
</dbReference>
<proteinExistence type="inferred from homology"/>
<dbReference type="Pfam" id="PF04444">
    <property type="entry name" value="Dioxygenase_N"/>
    <property type="match status" value="1"/>
</dbReference>
<dbReference type="InterPro" id="IPR050770">
    <property type="entry name" value="Intradiol_RC_Dioxygenase"/>
</dbReference>
<dbReference type="PANTHER" id="PTHR33711:SF7">
    <property type="entry name" value="INTRADIOL RING-CLEAVAGE DIOXYGENASES DOMAIN-CONTAINING PROTEIN-RELATED"/>
    <property type="match status" value="1"/>
</dbReference>
<keyword evidence="4" id="KW-0223">Dioxygenase</keyword>
<dbReference type="KEGG" id="mlr:MELLADRAFT_44427"/>
<evidence type="ECO:0000256" key="4">
    <source>
        <dbReference type="ARBA" id="ARBA00022964"/>
    </source>
</evidence>
<sequence>MTFEHPETNAMDQAIKNGFGDLEALLATLPPIKEQTVETITENTIAVNSQCPDPRMKFVLERLVTHLHAFAKEVGLQTDEWMQGLLFLTRTGQKCSNIRQEFILLSDVLGLSALVNAQSNPKPTGCTESTILGPFHTEDAAEIAQGASIVAKEGANRLLINGKVTDMKGNAIKGAKIDVWETDENGFYDVQHPNREAPDCRGIMTTDEDGAFSFKAVLPVPYPIPSDGTVAELLKHMKRHCFRPAHVHFKIDAEGFETLVTAIYLKGDPFIHSDVVFGVRNSLIVDPVEHPADQSSSHPYRTLEQNFVLPTLDEVKHLKEKNLKGKEIKVV</sequence>
<dbReference type="Gene3D" id="2.60.130.10">
    <property type="entry name" value="Aromatic compound dioxygenase"/>
    <property type="match status" value="1"/>
</dbReference>
<keyword evidence="9" id="KW-1185">Reference proteome</keyword>
<dbReference type="GO" id="GO:0009712">
    <property type="term" value="P:catechol-containing compound metabolic process"/>
    <property type="evidence" value="ECO:0007669"/>
    <property type="project" value="InterPro"/>
</dbReference>
<dbReference type="RefSeq" id="XP_007412963.1">
    <property type="nucleotide sequence ID" value="XM_007412901.1"/>
</dbReference>
<evidence type="ECO:0000313" key="9">
    <source>
        <dbReference type="Proteomes" id="UP000001072"/>
    </source>
</evidence>
<evidence type="ECO:0000256" key="2">
    <source>
        <dbReference type="ARBA" id="ARBA00007825"/>
    </source>
</evidence>
<dbReference type="PROSITE" id="PS00083">
    <property type="entry name" value="INTRADIOL_DIOXYGENAS"/>
    <property type="match status" value="1"/>
</dbReference>
<dbReference type="HOGENOM" id="CLU_046727_1_1_1"/>
<dbReference type="InterPro" id="IPR015889">
    <property type="entry name" value="Intradiol_dOase_core"/>
</dbReference>
<gene>
    <name evidence="8" type="ORF">MELLADRAFT_44427</name>
</gene>
<dbReference type="InParanoid" id="F4RUX1"/>
<evidence type="ECO:0000256" key="3">
    <source>
        <dbReference type="ARBA" id="ARBA00022723"/>
    </source>
</evidence>
<dbReference type="eggNOG" id="ENOG502QWDJ">
    <property type="taxonomic scope" value="Eukaryota"/>
</dbReference>
<dbReference type="SUPFAM" id="SSF49482">
    <property type="entry name" value="Aromatic compound dioxygenase"/>
    <property type="match status" value="1"/>
</dbReference>
<dbReference type="InterPro" id="IPR000627">
    <property type="entry name" value="Intradiol_dOase_C"/>
</dbReference>
<dbReference type="GO" id="GO:0008199">
    <property type="term" value="F:ferric iron binding"/>
    <property type="evidence" value="ECO:0007669"/>
    <property type="project" value="InterPro"/>
</dbReference>
<reference evidence="9" key="1">
    <citation type="journal article" date="2011" name="Proc. Natl. Acad. Sci. U.S.A.">
        <title>Obligate biotrophy features unraveled by the genomic analysis of rust fungi.</title>
        <authorList>
            <person name="Duplessis S."/>
            <person name="Cuomo C.A."/>
            <person name="Lin Y.-C."/>
            <person name="Aerts A."/>
            <person name="Tisserant E."/>
            <person name="Veneault-Fourrey C."/>
            <person name="Joly D.L."/>
            <person name="Hacquard S."/>
            <person name="Amselem J."/>
            <person name="Cantarel B.L."/>
            <person name="Chiu R."/>
            <person name="Coutinho P.M."/>
            <person name="Feau N."/>
            <person name="Field M."/>
            <person name="Frey P."/>
            <person name="Gelhaye E."/>
            <person name="Goldberg J."/>
            <person name="Grabherr M.G."/>
            <person name="Kodira C.D."/>
            <person name="Kohler A."/>
            <person name="Kuees U."/>
            <person name="Lindquist E.A."/>
            <person name="Lucas S.M."/>
            <person name="Mago R."/>
            <person name="Mauceli E."/>
            <person name="Morin E."/>
            <person name="Murat C."/>
            <person name="Pangilinan J.L."/>
            <person name="Park R."/>
            <person name="Pearson M."/>
            <person name="Quesneville H."/>
            <person name="Rouhier N."/>
            <person name="Sakthikumar S."/>
            <person name="Salamov A.A."/>
            <person name="Schmutz J."/>
            <person name="Selles B."/>
            <person name="Shapiro H."/>
            <person name="Tanguay P."/>
            <person name="Tuskan G.A."/>
            <person name="Henrissat B."/>
            <person name="Van de Peer Y."/>
            <person name="Rouze P."/>
            <person name="Ellis J.G."/>
            <person name="Dodds P.N."/>
            <person name="Schein J.E."/>
            <person name="Zhong S."/>
            <person name="Hamelin R.C."/>
            <person name="Grigoriev I.V."/>
            <person name="Szabo L.J."/>
            <person name="Martin F."/>
        </authorList>
    </citation>
    <scope>NUCLEOTIDE SEQUENCE [LARGE SCALE GENOMIC DNA]</scope>
    <source>
        <strain evidence="9">98AG31 / pathotype 3-4-7</strain>
    </source>
</reference>
<comment type="similarity">
    <text evidence="2">Belongs to the intradiol ring-cleavage dioxygenase family.</text>
</comment>
<dbReference type="PANTHER" id="PTHR33711">
    <property type="entry name" value="DIOXYGENASE, PUTATIVE (AFU_ORTHOLOGUE AFUA_2G02910)-RELATED"/>
    <property type="match status" value="1"/>
</dbReference>
<evidence type="ECO:0000313" key="8">
    <source>
        <dbReference type="EMBL" id="EGG03849.1"/>
    </source>
</evidence>
<dbReference type="OrthoDB" id="5238185at2759"/>
<evidence type="ECO:0000259" key="7">
    <source>
        <dbReference type="PROSITE" id="PS00083"/>
    </source>
</evidence>
<feature type="domain" description="Intradiol ring-cleavage dioxygenases" evidence="7">
    <location>
        <begin position="160"/>
        <end position="188"/>
    </location>
</feature>